<protein>
    <recommendedName>
        <fullName evidence="4">Lipoprotein</fullName>
    </recommendedName>
</protein>
<accession>A0A2P8GLE9</accession>
<feature type="chain" id="PRO_5015161308" description="Lipoprotein" evidence="1">
    <location>
        <begin position="25"/>
        <end position="137"/>
    </location>
</feature>
<dbReference type="OrthoDB" id="1366631at2"/>
<dbReference type="AlphaFoldDB" id="A0A2P8GLE9"/>
<keyword evidence="3" id="KW-1185">Reference proteome</keyword>
<proteinExistence type="predicted"/>
<dbReference type="Proteomes" id="UP000240978">
    <property type="component" value="Unassembled WGS sequence"/>
</dbReference>
<keyword evidence="1" id="KW-0732">Signal</keyword>
<feature type="signal peptide" evidence="1">
    <location>
        <begin position="1"/>
        <end position="24"/>
    </location>
</feature>
<evidence type="ECO:0000313" key="3">
    <source>
        <dbReference type="Proteomes" id="UP000240978"/>
    </source>
</evidence>
<organism evidence="2 3">
    <name type="scientific">Chitinophaga ginsengisoli</name>
    <dbReference type="NCBI Taxonomy" id="363837"/>
    <lineage>
        <taxon>Bacteria</taxon>
        <taxon>Pseudomonadati</taxon>
        <taxon>Bacteroidota</taxon>
        <taxon>Chitinophagia</taxon>
        <taxon>Chitinophagales</taxon>
        <taxon>Chitinophagaceae</taxon>
        <taxon>Chitinophaga</taxon>
    </lineage>
</organism>
<dbReference type="RefSeq" id="WP_106601034.1">
    <property type="nucleotide sequence ID" value="NZ_PYGK01000002.1"/>
</dbReference>
<dbReference type="EMBL" id="PYGK01000002">
    <property type="protein sequence ID" value="PSL34765.1"/>
    <property type="molecule type" value="Genomic_DNA"/>
</dbReference>
<reference evidence="2 3" key="1">
    <citation type="submission" date="2018-03" db="EMBL/GenBank/DDBJ databases">
        <title>Genomic Encyclopedia of Archaeal and Bacterial Type Strains, Phase II (KMG-II): from individual species to whole genera.</title>
        <authorList>
            <person name="Goeker M."/>
        </authorList>
    </citation>
    <scope>NUCLEOTIDE SEQUENCE [LARGE SCALE GENOMIC DNA]</scope>
    <source>
        <strain evidence="2 3">DSM 18107</strain>
    </source>
</reference>
<evidence type="ECO:0000256" key="1">
    <source>
        <dbReference type="SAM" id="SignalP"/>
    </source>
</evidence>
<sequence>MKYLIAFSVFIAIPGCSLFFPSNAIYFDVKEQAIKSCNSNGIRNLSIELDSSETEYSIKWSDKDKDAPTVINLSSIDNNYYISKGYRETIDNKKFKLAPLSKYTIERAQGDAGGYRISVWTDEYGKVVKADPASCPD</sequence>
<gene>
    <name evidence="2" type="ORF">CLV42_102338</name>
</gene>
<name>A0A2P8GLE9_9BACT</name>
<evidence type="ECO:0008006" key="4">
    <source>
        <dbReference type="Google" id="ProtNLM"/>
    </source>
</evidence>
<comment type="caution">
    <text evidence="2">The sequence shown here is derived from an EMBL/GenBank/DDBJ whole genome shotgun (WGS) entry which is preliminary data.</text>
</comment>
<evidence type="ECO:0000313" key="2">
    <source>
        <dbReference type="EMBL" id="PSL34765.1"/>
    </source>
</evidence>